<accession>A0ABQ2GWZ4</accession>
<dbReference type="EMBL" id="BMOM01000023">
    <property type="protein sequence ID" value="GGM15878.1"/>
    <property type="molecule type" value="Genomic_DNA"/>
</dbReference>
<comment type="caution">
    <text evidence="1">The sequence shown here is derived from an EMBL/GenBank/DDBJ whole genome shotgun (WGS) entry which is preliminary data.</text>
</comment>
<keyword evidence="2" id="KW-1185">Reference proteome</keyword>
<protein>
    <submittedName>
        <fullName evidence="1">Uncharacterized protein</fullName>
    </submittedName>
</protein>
<sequence length="223" mass="25224">MPQTILGSYRGEWFTASTPEQGRLLSDPVALRHLKPFIGRTLGAGAAAREAGVTVERMLYRVRQFVRVGLLRPAGEERRAGRPVRLFRAPGGLRVPFALTPFADLEAQVARHSRPYDQFRARVAGRRLQRLDHHARLIYRDEQGEVNSETDAPELQGQLSRDYTGIVWLDETDARRLSRLIDEVRTLMRHGEMDHPGQQPYLIQAVLLALELGELDEFQGPPG</sequence>
<reference evidence="2" key="1">
    <citation type="journal article" date="2019" name="Int. J. Syst. Evol. Microbiol.">
        <title>The Global Catalogue of Microorganisms (GCM) 10K type strain sequencing project: providing services to taxonomists for standard genome sequencing and annotation.</title>
        <authorList>
            <consortium name="The Broad Institute Genomics Platform"/>
            <consortium name="The Broad Institute Genome Sequencing Center for Infectious Disease"/>
            <person name="Wu L."/>
            <person name="Ma J."/>
        </authorList>
    </citation>
    <scope>NUCLEOTIDE SEQUENCE [LARGE SCALE GENOMIC DNA]</scope>
    <source>
        <strain evidence="2">JCM 15443</strain>
    </source>
</reference>
<name>A0ABQ2GWZ4_9DEIO</name>
<dbReference type="Proteomes" id="UP000661918">
    <property type="component" value="Unassembled WGS sequence"/>
</dbReference>
<evidence type="ECO:0000313" key="2">
    <source>
        <dbReference type="Proteomes" id="UP000661918"/>
    </source>
</evidence>
<gene>
    <name evidence="1" type="ORF">GCM10010841_25340</name>
</gene>
<organism evidence="1 2">
    <name type="scientific">Deinococcus aerophilus</name>
    <dbReference type="NCBI Taxonomy" id="522488"/>
    <lineage>
        <taxon>Bacteria</taxon>
        <taxon>Thermotogati</taxon>
        <taxon>Deinococcota</taxon>
        <taxon>Deinococci</taxon>
        <taxon>Deinococcales</taxon>
        <taxon>Deinococcaceae</taxon>
        <taxon>Deinococcus</taxon>
    </lineage>
</organism>
<evidence type="ECO:0000313" key="1">
    <source>
        <dbReference type="EMBL" id="GGM15878.1"/>
    </source>
</evidence>
<dbReference type="RefSeq" id="WP_188904734.1">
    <property type="nucleotide sequence ID" value="NZ_BMOM01000023.1"/>
</dbReference>
<proteinExistence type="predicted"/>